<evidence type="ECO:0000256" key="5">
    <source>
        <dbReference type="ARBA" id="ARBA00006706"/>
    </source>
</evidence>
<evidence type="ECO:0000256" key="11">
    <source>
        <dbReference type="RuleBase" id="RU004466"/>
    </source>
</evidence>
<dbReference type="FunFam" id="1.10.600.10:FF:000001">
    <property type="entry name" value="Geranylgeranyl diphosphate synthase"/>
    <property type="match status" value="1"/>
</dbReference>
<dbReference type="InterPro" id="IPR033749">
    <property type="entry name" value="Polyprenyl_synt_CS"/>
</dbReference>
<name>A0AAD9X447_9ROSI</name>
<dbReference type="Gene3D" id="1.10.600.10">
    <property type="entry name" value="Farnesyl Diphosphate Synthase"/>
    <property type="match status" value="1"/>
</dbReference>
<dbReference type="Proteomes" id="UP001280121">
    <property type="component" value="Unassembled WGS sequence"/>
</dbReference>
<dbReference type="GO" id="GO:0046872">
    <property type="term" value="F:metal ion binding"/>
    <property type="evidence" value="ECO:0007669"/>
    <property type="project" value="UniProtKB-KW"/>
</dbReference>
<keyword evidence="10" id="KW-0414">Isoprene biosynthesis</keyword>
<comment type="cofactor">
    <cofactor evidence="1">
        <name>Mg(2+)</name>
        <dbReference type="ChEBI" id="CHEBI:18420"/>
    </cofactor>
</comment>
<evidence type="ECO:0000256" key="2">
    <source>
        <dbReference type="ARBA" id="ARBA00004932"/>
    </source>
</evidence>
<evidence type="ECO:0000256" key="7">
    <source>
        <dbReference type="ARBA" id="ARBA00022723"/>
    </source>
</evidence>
<sequence>PLNLPNLPAIEFKEYMLMMAKHVNKALDEAGPLRNPINIHEAMRYSLLAGGKQVRPVLFIGSCELVGGEESLAIPMACALKMIHTMSLIHDDLPCLDDDDLRRGKPTNHRTFGEDTAILARDAHLSLAFEHHVAAKTRNFLGERVVRAIAEMGSAVGSQGLVAGQIVDLASKGKDVSLSDLENIHVHKTAKLLEATAVCGTIMGGGDVTEIEKVRKHARCIGPLFQVVDGIMDVTKYSKELGKTAVKESVSDKATYPKLTGIENAKKFARELVEKFNCKE</sequence>
<dbReference type="InterPro" id="IPR053378">
    <property type="entry name" value="Prenyl_diphosphate_synthase"/>
</dbReference>
<comment type="pathway">
    <text evidence="4">Isoprenoid biosynthesis; geranylgeranyl diphosphate biosynthesis; geranylgeranyl diphosphate from farnesyl diphosphate and isopentenyl diphosphate: step 1/1.</text>
</comment>
<evidence type="ECO:0000256" key="1">
    <source>
        <dbReference type="ARBA" id="ARBA00001946"/>
    </source>
</evidence>
<dbReference type="InterPro" id="IPR000092">
    <property type="entry name" value="Polyprenyl_synt"/>
</dbReference>
<dbReference type="GO" id="GO:0004659">
    <property type="term" value="F:prenyltransferase activity"/>
    <property type="evidence" value="ECO:0007669"/>
    <property type="project" value="InterPro"/>
</dbReference>
<dbReference type="GO" id="GO:0016117">
    <property type="term" value="P:carotenoid biosynthetic process"/>
    <property type="evidence" value="ECO:0007669"/>
    <property type="project" value="UniProtKB-KW"/>
</dbReference>
<dbReference type="NCBIfam" id="NF045485">
    <property type="entry name" value="FPPsyn"/>
    <property type="match status" value="1"/>
</dbReference>
<reference evidence="12" key="1">
    <citation type="journal article" date="2023" name="Plant J.">
        <title>Genome sequences and population genomics provide insights into the demographic history, inbreeding, and mutation load of two 'living fossil' tree species of Dipteronia.</title>
        <authorList>
            <person name="Feng Y."/>
            <person name="Comes H.P."/>
            <person name="Chen J."/>
            <person name="Zhu S."/>
            <person name="Lu R."/>
            <person name="Zhang X."/>
            <person name="Li P."/>
            <person name="Qiu J."/>
            <person name="Olsen K.M."/>
            <person name="Qiu Y."/>
        </authorList>
    </citation>
    <scope>NUCLEOTIDE SEQUENCE</scope>
    <source>
        <strain evidence="12">KIB01</strain>
    </source>
</reference>
<dbReference type="InterPro" id="IPR008949">
    <property type="entry name" value="Isoprenoid_synthase_dom_sf"/>
</dbReference>
<dbReference type="PROSITE" id="PS00723">
    <property type="entry name" value="POLYPRENYL_SYNTHASE_1"/>
    <property type="match status" value="1"/>
</dbReference>
<evidence type="ECO:0000256" key="4">
    <source>
        <dbReference type="ARBA" id="ARBA00005221"/>
    </source>
</evidence>
<dbReference type="PANTHER" id="PTHR43281:SF1">
    <property type="entry name" value="FARNESYL DIPHOSPHATE SYNTHASE"/>
    <property type="match status" value="1"/>
</dbReference>
<dbReference type="GO" id="GO:0005737">
    <property type="term" value="C:cytoplasm"/>
    <property type="evidence" value="ECO:0007669"/>
    <property type="project" value="UniProtKB-ARBA"/>
</dbReference>
<gene>
    <name evidence="12" type="ORF">Ddye_012312</name>
</gene>
<evidence type="ECO:0000313" key="12">
    <source>
        <dbReference type="EMBL" id="KAK2652456.1"/>
    </source>
</evidence>
<dbReference type="CDD" id="cd00685">
    <property type="entry name" value="Trans_IPPS_HT"/>
    <property type="match status" value="1"/>
</dbReference>
<comment type="pathway">
    <text evidence="3">Isoprenoid biosynthesis; farnesyl diphosphate biosynthesis; farnesyl diphosphate from geranyl diphosphate and isopentenyl diphosphate: step 1/1.</text>
</comment>
<comment type="pathway">
    <text evidence="2">Isoprenoid biosynthesis; geranyl diphosphate biosynthesis; geranyl diphosphate from dimethylallyl diphosphate and isopentenyl diphosphate: step 1/1.</text>
</comment>
<keyword evidence="8" id="KW-0125">Carotenoid biosynthesis</keyword>
<dbReference type="Pfam" id="PF00348">
    <property type="entry name" value="polyprenyl_synt"/>
    <property type="match status" value="1"/>
</dbReference>
<proteinExistence type="inferred from homology"/>
<dbReference type="EMBL" id="JANJYI010000004">
    <property type="protein sequence ID" value="KAK2652456.1"/>
    <property type="molecule type" value="Genomic_DNA"/>
</dbReference>
<protein>
    <recommendedName>
        <fullName evidence="14">Geranylgeranyl pyrophosphate synthase</fullName>
    </recommendedName>
</protein>
<evidence type="ECO:0000313" key="13">
    <source>
        <dbReference type="Proteomes" id="UP001280121"/>
    </source>
</evidence>
<evidence type="ECO:0000256" key="10">
    <source>
        <dbReference type="ARBA" id="ARBA00023229"/>
    </source>
</evidence>
<evidence type="ECO:0000256" key="9">
    <source>
        <dbReference type="ARBA" id="ARBA00022842"/>
    </source>
</evidence>
<keyword evidence="13" id="KW-1185">Reference proteome</keyword>
<keyword evidence="6 11" id="KW-0808">Transferase</keyword>
<evidence type="ECO:0000256" key="6">
    <source>
        <dbReference type="ARBA" id="ARBA00022679"/>
    </source>
</evidence>
<evidence type="ECO:0000256" key="8">
    <source>
        <dbReference type="ARBA" id="ARBA00022746"/>
    </source>
</evidence>
<accession>A0AAD9X447</accession>
<keyword evidence="9" id="KW-0460">Magnesium</keyword>
<keyword evidence="7" id="KW-0479">Metal-binding</keyword>
<evidence type="ECO:0000256" key="3">
    <source>
        <dbReference type="ARBA" id="ARBA00005035"/>
    </source>
</evidence>
<comment type="caution">
    <text evidence="12">The sequence shown here is derived from an EMBL/GenBank/DDBJ whole genome shotgun (WGS) entry which is preliminary data.</text>
</comment>
<dbReference type="SFLD" id="SFLDS00005">
    <property type="entry name" value="Isoprenoid_Synthase_Type_I"/>
    <property type="match status" value="1"/>
</dbReference>
<dbReference type="PANTHER" id="PTHR43281">
    <property type="entry name" value="FARNESYL DIPHOSPHATE SYNTHASE"/>
    <property type="match status" value="1"/>
</dbReference>
<comment type="similarity">
    <text evidence="5 11">Belongs to the FPP/GGPP synthase family.</text>
</comment>
<feature type="non-terminal residue" evidence="12">
    <location>
        <position position="1"/>
    </location>
</feature>
<dbReference type="SUPFAM" id="SSF48576">
    <property type="entry name" value="Terpenoid synthases"/>
    <property type="match status" value="1"/>
</dbReference>
<organism evidence="12 13">
    <name type="scientific">Dipteronia dyeriana</name>
    <dbReference type="NCBI Taxonomy" id="168575"/>
    <lineage>
        <taxon>Eukaryota</taxon>
        <taxon>Viridiplantae</taxon>
        <taxon>Streptophyta</taxon>
        <taxon>Embryophyta</taxon>
        <taxon>Tracheophyta</taxon>
        <taxon>Spermatophyta</taxon>
        <taxon>Magnoliopsida</taxon>
        <taxon>eudicotyledons</taxon>
        <taxon>Gunneridae</taxon>
        <taxon>Pentapetalae</taxon>
        <taxon>rosids</taxon>
        <taxon>malvids</taxon>
        <taxon>Sapindales</taxon>
        <taxon>Sapindaceae</taxon>
        <taxon>Hippocastanoideae</taxon>
        <taxon>Acereae</taxon>
        <taxon>Dipteronia</taxon>
    </lineage>
</organism>
<evidence type="ECO:0008006" key="14">
    <source>
        <dbReference type="Google" id="ProtNLM"/>
    </source>
</evidence>
<dbReference type="AlphaFoldDB" id="A0AAD9X447"/>